<evidence type="ECO:0000313" key="1">
    <source>
        <dbReference type="EMBL" id="CAH9103499.1"/>
    </source>
</evidence>
<name>A0A9P0ZJ44_CUSEU</name>
<proteinExistence type="predicted"/>
<dbReference type="AlphaFoldDB" id="A0A9P0ZJ44"/>
<protein>
    <submittedName>
        <fullName evidence="1">Uncharacterized protein</fullName>
    </submittedName>
</protein>
<organism evidence="1 2">
    <name type="scientific">Cuscuta europaea</name>
    <name type="common">European dodder</name>
    <dbReference type="NCBI Taxonomy" id="41803"/>
    <lineage>
        <taxon>Eukaryota</taxon>
        <taxon>Viridiplantae</taxon>
        <taxon>Streptophyta</taxon>
        <taxon>Embryophyta</taxon>
        <taxon>Tracheophyta</taxon>
        <taxon>Spermatophyta</taxon>
        <taxon>Magnoliopsida</taxon>
        <taxon>eudicotyledons</taxon>
        <taxon>Gunneridae</taxon>
        <taxon>Pentapetalae</taxon>
        <taxon>asterids</taxon>
        <taxon>lamiids</taxon>
        <taxon>Solanales</taxon>
        <taxon>Convolvulaceae</taxon>
        <taxon>Cuscuteae</taxon>
        <taxon>Cuscuta</taxon>
        <taxon>Cuscuta subgen. Cuscuta</taxon>
    </lineage>
</organism>
<accession>A0A9P0ZJ44</accession>
<sequence>MSFPWESTPRRTSSTFPHPLTWTSVKASSGMEDIAEQYNNMAIGGDEGEIILDEETAGEEEGSVRSANFPVVSTLLTDKMVKFNVFRDLMASIWRPGKGISIKEIGEKRLHLLSHC</sequence>
<dbReference type="OrthoDB" id="1267182at2759"/>
<dbReference type="Proteomes" id="UP001152484">
    <property type="component" value="Unassembled WGS sequence"/>
</dbReference>
<dbReference type="EMBL" id="CAMAPE010000045">
    <property type="protein sequence ID" value="CAH9103499.1"/>
    <property type="molecule type" value="Genomic_DNA"/>
</dbReference>
<reference evidence="1" key="1">
    <citation type="submission" date="2022-07" db="EMBL/GenBank/DDBJ databases">
        <authorList>
            <person name="Macas J."/>
            <person name="Novak P."/>
            <person name="Neumann P."/>
        </authorList>
    </citation>
    <scope>NUCLEOTIDE SEQUENCE</scope>
</reference>
<evidence type="ECO:0000313" key="2">
    <source>
        <dbReference type="Proteomes" id="UP001152484"/>
    </source>
</evidence>
<gene>
    <name evidence="1" type="ORF">CEURO_LOCUS16147</name>
</gene>
<comment type="caution">
    <text evidence="1">The sequence shown here is derived from an EMBL/GenBank/DDBJ whole genome shotgun (WGS) entry which is preliminary data.</text>
</comment>
<keyword evidence="2" id="KW-1185">Reference proteome</keyword>